<dbReference type="Pfam" id="PF00644">
    <property type="entry name" value="PARP"/>
    <property type="match status" value="1"/>
</dbReference>
<dbReference type="KEGG" id="dfa:DFA_10584"/>
<dbReference type="GO" id="GO:0003950">
    <property type="term" value="F:NAD+ poly-ADP-ribosyltransferase activity"/>
    <property type="evidence" value="ECO:0007669"/>
    <property type="project" value="UniProtKB-UniRule"/>
</dbReference>
<dbReference type="EMBL" id="GL883026">
    <property type="protein sequence ID" value="EGG15741.1"/>
    <property type="molecule type" value="Genomic_DNA"/>
</dbReference>
<dbReference type="AlphaFoldDB" id="F4QAM2"/>
<feature type="compositionally biased region" description="Low complexity" evidence="2">
    <location>
        <begin position="244"/>
        <end position="253"/>
    </location>
</feature>
<keyword evidence="5" id="KW-1185">Reference proteome</keyword>
<dbReference type="Gene3D" id="3.90.228.10">
    <property type="match status" value="1"/>
</dbReference>
<dbReference type="GeneID" id="14867281"/>
<feature type="compositionally biased region" description="Basic residues" evidence="2">
    <location>
        <begin position="271"/>
        <end position="286"/>
    </location>
</feature>
<gene>
    <name evidence="4" type="ORF">DFA_10584</name>
</gene>
<proteinExistence type="predicted"/>
<dbReference type="Proteomes" id="UP000007797">
    <property type="component" value="Unassembled WGS sequence"/>
</dbReference>
<reference evidence="5" key="1">
    <citation type="journal article" date="2011" name="Genome Res.">
        <title>Phylogeny-wide analysis of social amoeba genomes highlights ancient origins for complex intercellular communication.</title>
        <authorList>
            <person name="Heidel A.J."/>
            <person name="Lawal H.M."/>
            <person name="Felder M."/>
            <person name="Schilde C."/>
            <person name="Helps N.R."/>
            <person name="Tunggal B."/>
            <person name="Rivero F."/>
            <person name="John U."/>
            <person name="Schleicher M."/>
            <person name="Eichinger L."/>
            <person name="Platzer M."/>
            <person name="Noegel A.A."/>
            <person name="Schaap P."/>
            <person name="Gloeckner G."/>
        </authorList>
    </citation>
    <scope>NUCLEOTIDE SEQUENCE [LARGE SCALE GENOMIC DNA]</scope>
    <source>
        <strain evidence="5">SH3</strain>
    </source>
</reference>
<evidence type="ECO:0000259" key="3">
    <source>
        <dbReference type="PROSITE" id="PS51059"/>
    </source>
</evidence>
<keyword evidence="1" id="KW-0328">Glycosyltransferase</keyword>
<feature type="domain" description="PARP catalytic" evidence="3">
    <location>
        <begin position="532"/>
        <end position="721"/>
    </location>
</feature>
<feature type="region of interest" description="Disordered" evidence="2">
    <location>
        <begin position="244"/>
        <end position="290"/>
    </location>
</feature>
<accession>F4QAM2</accession>
<dbReference type="PROSITE" id="PS51059">
    <property type="entry name" value="PARP_CATALYTIC"/>
    <property type="match status" value="1"/>
</dbReference>
<protein>
    <recommendedName>
        <fullName evidence="1">Poly [ADP-ribose] polymerase</fullName>
        <shortName evidence="1">PARP</shortName>
        <ecNumber evidence="1">2.4.2.-</ecNumber>
    </recommendedName>
</protein>
<name>F4QAM2_CACFS</name>
<evidence type="ECO:0000313" key="4">
    <source>
        <dbReference type="EMBL" id="EGG15741.1"/>
    </source>
</evidence>
<feature type="compositionally biased region" description="Acidic residues" evidence="2">
    <location>
        <begin position="419"/>
        <end position="436"/>
    </location>
</feature>
<dbReference type="InterPro" id="IPR012317">
    <property type="entry name" value="Poly(ADP-ribose)pol_cat_dom"/>
</dbReference>
<feature type="region of interest" description="Disordered" evidence="2">
    <location>
        <begin position="400"/>
        <end position="448"/>
    </location>
</feature>
<dbReference type="PANTHER" id="PTHR45740">
    <property type="entry name" value="POLY [ADP-RIBOSE] POLYMERASE"/>
    <property type="match status" value="1"/>
</dbReference>
<dbReference type="InterPro" id="IPR051712">
    <property type="entry name" value="ARTD-AVP"/>
</dbReference>
<dbReference type="SUPFAM" id="SSF56399">
    <property type="entry name" value="ADP-ribosylation"/>
    <property type="match status" value="1"/>
</dbReference>
<keyword evidence="1" id="KW-0520">NAD</keyword>
<sequence>MKEYWKEYDYAKSVKCQFITLFPPSELIVELARRKLLLAHLLHDANLMRVHCGLEPHPISFLKDHPLVFEDYIEYLKASIRDIPEKIDRLIEEEMTFNKFSPLFWLPTVVTDKNLAVFLESAKRARLFRYFIKYVFSKEPESRVISKLKNKRNEPAGDIIRKLANRIKFNDVILPDGSSILENAIHRVEYEYHDKTINSNSNCTVFRNDRIRVNGGQVYICSYLYHPMTTSTMTMTLIKTTTTTNNNNNNYNDNDNDDDDNNDNNNNNNNNKRKVAPTRRVAKKPPTKKDVLEKRKRVWKKSGPVYCQYVYPDGTECGKKVSNIDKVLFGSPEDAPYCSVACIFRSQELKYLRKNTCKATTTNGELCGEGIATYARNKTKCHFHHLEKIRRKRLYRKKAVKPTLEPLANNSRTNNQSQVEEEDYDDNDYGDDDDDIKDDKKRKRKQQSVINLDDDGDDIKSILTKLKNQTNDMIMLSNNTLTLPTTTTKTTKTTTKDIEVKKYDKPSSPSLPSPIYIIDQDEMTSIIEQRDFPHYWLLPQKEPTRVVQCEKGTTEYYEIATHFKETLPGNTIEKVERIQNKRLWRFYKAKADMLAKKYNVWNPSILENQLYHGCKQVVPSVIYDSDIGFDVKFSAIGSYGKGLYFAQNASYSHGGYVHHVPTTGKLQLFYCRVLVGHSSNNQALSNIDLLNTYDSCKGGGGQMFIVYENGRAYPEYLITYV</sequence>
<evidence type="ECO:0000313" key="5">
    <source>
        <dbReference type="Proteomes" id="UP000007797"/>
    </source>
</evidence>
<dbReference type="GO" id="GO:1990404">
    <property type="term" value="F:NAD+-protein mono-ADP-ribosyltransferase activity"/>
    <property type="evidence" value="ECO:0007669"/>
    <property type="project" value="TreeGrafter"/>
</dbReference>
<dbReference type="RefSeq" id="XP_004354488.1">
    <property type="nucleotide sequence ID" value="XM_004354436.1"/>
</dbReference>
<dbReference type="OrthoDB" id="6133115at2759"/>
<organism evidence="4 5">
    <name type="scientific">Cavenderia fasciculata</name>
    <name type="common">Slime mold</name>
    <name type="synonym">Dictyostelium fasciculatum</name>
    <dbReference type="NCBI Taxonomy" id="261658"/>
    <lineage>
        <taxon>Eukaryota</taxon>
        <taxon>Amoebozoa</taxon>
        <taxon>Evosea</taxon>
        <taxon>Eumycetozoa</taxon>
        <taxon>Dictyostelia</taxon>
        <taxon>Acytosteliales</taxon>
        <taxon>Cavenderiaceae</taxon>
        <taxon>Cavenderia</taxon>
    </lineage>
</organism>
<evidence type="ECO:0000256" key="1">
    <source>
        <dbReference type="RuleBase" id="RU362114"/>
    </source>
</evidence>
<dbReference type="GO" id="GO:0005634">
    <property type="term" value="C:nucleus"/>
    <property type="evidence" value="ECO:0007669"/>
    <property type="project" value="TreeGrafter"/>
</dbReference>
<dbReference type="PANTHER" id="PTHR45740:SF2">
    <property type="entry name" value="POLY [ADP-RIBOSE] POLYMERASE"/>
    <property type="match status" value="1"/>
</dbReference>
<dbReference type="EC" id="2.4.2.-" evidence="1"/>
<feature type="compositionally biased region" description="Polar residues" evidence="2">
    <location>
        <begin position="408"/>
        <end position="418"/>
    </location>
</feature>
<keyword evidence="1" id="KW-0808">Transferase</keyword>
<evidence type="ECO:0000256" key="2">
    <source>
        <dbReference type="SAM" id="MobiDB-lite"/>
    </source>
</evidence>